<evidence type="ECO:0000259" key="3">
    <source>
        <dbReference type="SMART" id="SM00560"/>
    </source>
</evidence>
<proteinExistence type="predicted"/>
<evidence type="ECO:0000256" key="2">
    <source>
        <dbReference type="ARBA" id="ARBA00023157"/>
    </source>
</evidence>
<accession>A0A1G1WR62</accession>
<name>A0A1G1WR62_9BACT</name>
<dbReference type="Pfam" id="PF13385">
    <property type="entry name" value="Laminin_G_3"/>
    <property type="match status" value="5"/>
</dbReference>
<dbReference type="PANTHER" id="PTHR42535">
    <property type="entry name" value="OOKINETE PROTEIN, PUTATIVE-RELATED"/>
    <property type="match status" value="1"/>
</dbReference>
<feature type="domain" description="LamG-like jellyroll fold" evidence="3">
    <location>
        <begin position="734"/>
        <end position="879"/>
    </location>
</feature>
<gene>
    <name evidence="4" type="ORF">A3J50_04440</name>
</gene>
<comment type="caution">
    <text evidence="4">The sequence shown here is derived from an EMBL/GenBank/DDBJ whole genome shotgun (WGS) entry which is preliminary data.</text>
</comment>
<dbReference type="SUPFAM" id="SSF49899">
    <property type="entry name" value="Concanavalin A-like lectins/glucanases"/>
    <property type="match status" value="5"/>
</dbReference>
<organism evidence="4 5">
    <name type="scientific">Candidatus Woykebacteria bacterium RIFCSPHIGHO2_02_FULL_43_16b</name>
    <dbReference type="NCBI Taxonomy" id="1802601"/>
    <lineage>
        <taxon>Bacteria</taxon>
        <taxon>Candidatus Woykeibacteriota</taxon>
    </lineage>
</organism>
<protein>
    <recommendedName>
        <fullName evidence="3">LamG-like jellyroll fold domain-containing protein</fullName>
    </recommendedName>
</protein>
<feature type="domain" description="LamG-like jellyroll fold" evidence="3">
    <location>
        <begin position="1269"/>
        <end position="1407"/>
    </location>
</feature>
<dbReference type="InterPro" id="IPR006558">
    <property type="entry name" value="LamG-like"/>
</dbReference>
<dbReference type="EMBL" id="MHCX01000013">
    <property type="protein sequence ID" value="OGY29830.1"/>
    <property type="molecule type" value="Genomic_DNA"/>
</dbReference>
<keyword evidence="2" id="KW-1015">Disulfide bond</keyword>
<evidence type="ECO:0000256" key="1">
    <source>
        <dbReference type="ARBA" id="ARBA00022729"/>
    </source>
</evidence>
<keyword evidence="1" id="KW-0732">Signal</keyword>
<reference evidence="4 5" key="1">
    <citation type="journal article" date="2016" name="Nat. Commun.">
        <title>Thousands of microbial genomes shed light on interconnected biogeochemical processes in an aquifer system.</title>
        <authorList>
            <person name="Anantharaman K."/>
            <person name="Brown C.T."/>
            <person name="Hug L.A."/>
            <person name="Sharon I."/>
            <person name="Castelle C.J."/>
            <person name="Probst A.J."/>
            <person name="Thomas B.C."/>
            <person name="Singh A."/>
            <person name="Wilkins M.J."/>
            <person name="Karaoz U."/>
            <person name="Brodie E.L."/>
            <person name="Williams K.H."/>
            <person name="Hubbard S.S."/>
            <person name="Banfield J.F."/>
        </authorList>
    </citation>
    <scope>NUCLEOTIDE SEQUENCE [LARGE SCALE GENOMIC DNA]</scope>
</reference>
<dbReference type="Proteomes" id="UP000177821">
    <property type="component" value="Unassembled WGS sequence"/>
</dbReference>
<dbReference type="InterPro" id="IPR013320">
    <property type="entry name" value="ConA-like_dom_sf"/>
</dbReference>
<feature type="domain" description="LamG-like jellyroll fold" evidence="3">
    <location>
        <begin position="1792"/>
        <end position="1930"/>
    </location>
</feature>
<dbReference type="SMART" id="SM00560">
    <property type="entry name" value="LamGL"/>
    <property type="match status" value="3"/>
</dbReference>
<dbReference type="PANTHER" id="PTHR42535:SF2">
    <property type="entry name" value="CHROMOSOME UNDETERMINED SCAFFOLD_146, WHOLE GENOME SHOTGUN SEQUENCE"/>
    <property type="match status" value="1"/>
</dbReference>
<evidence type="ECO:0000313" key="5">
    <source>
        <dbReference type="Proteomes" id="UP000177821"/>
    </source>
</evidence>
<sequence>MKKLFLGLAQNLIERARNASEDGVVRFGITGFHYLIKRLREIKWLAPSRRVRLVSVFLSLATLLAFPFADRYLALNLRYLYADYHAITLSSSKDYIYETTNKDLAAYFGDKNYPKSHRFGVNINTSKLDIRLTNGESKCPENPDGCNKTPTDPKLGIASSSVLDLADQTKNASESAETTTDFGTVSPEVLGVRDDPGLLSEDLLTSDPKGIEVKSAELIENQGFNDQFVYLESKDNLDLHIVYEIVEKGVKQTITLPQNSLAKHQFLLSLEDLQVIKVATNRYIFSDKEGKAIIQLSSPKVLDNSGQQGSVSINIFQEPRGVIMELGVDQDWFSDSKRAFPLSIELSFEVVSTDDPSVKKVNEVLENITLSDLTPLKITDGVHGDYLYENVNTSFQVGFGSKERGKTQFAFSDMVASGSADIAMRLIEESPQVSVRKNTKLTNEDDLKKDLEILGLEDLSHTSLVSSESGDEASSGTEKQILVDSVEVGKAQDQLDIEYKVFPMGVKEDIILNSVPANLKGDYRVEYALTTKGVVPKKDKNGLWSFYSNNDENKSIKQVKSPLFHFASPYMGDLVGVVSPNVYLDIVPYGQCDKHLKFDGTLGCYKITISADREWLLSPNRVYPVVIDPTIVDDTQAEFDAGAKNRIISSSTPTLQTNYKELARYLDTRAMWHLNETSGTVVTDGSGNSNTGTSSNMSFNTTTQRVGAASYTFNGTTSSISVADSPTLDFSDRDNWTIELWAKHNGAIATNEDYLLTKADTTTGGYKVYMDASGDFCAAIDDDSSWTPDDSACTSGLDYDDSLWHHVAVVRNKKSAQGIHQLRLYVDGVEVADDGAVAASNTLENGNSLYIGVDRDGTSNEWDGDIDEVRIVGSALTGDEIRADAQLFSYGIFNSSVSDLTCNVSAVSTVSWSESGVKTGDGETLSSATSLVAQWNFNETSGTTAAVAAGSCGTTCNMTLNNFASTGSQDAAAQSGWTADNLRWGAGGLMLSDVATADNLSLSDPASNNLDPNSADLSFETWVKTSDVSVSIFSNNNANGTSCTNNGYSIGMNGSGFPIFNLDTDGATAGCDVSITGTTKVADSDWHHLAVSVTRGTSATMYLDGVAVGSDSSVTSYSSITVTGTVYFGGSAGGLLGILDSTRMYARAITAAEVLSNYNAGNIDFQTRTGTTSSPDSTWEAWKPVTSETQLASMDGAYLYSTSETSTVSYWPIDETSASTANDATGSNTGTATGTNITDGKFGKARGFDGAGDFINVSDNATLDFAAADNFTAEAWVKHNTASAADYIVAKADGTSGGYKLWMDASGDFCFGVDDDGTWTPDDSACTSAVEYDDNVWHHVVGVKTGTTKIELFVDGISVASDASIAATGTLANTGRFYIGIDSDGSSSSWTGTIDEVRVFNAALSQATIQQHTYEGISRYGINTVNASTDTTIKYEGTGSEKISFGVPKIQNTTAGLWHLEETSGTTSYIKDASVNANNGTPTNTTVVNGYAGVARNFDGAGDFISVADNATLDFVAADNFTVEAWVKHNGTIATNNDYIVTKADGTTGGYKLYMDDSGDFCFAIDDDSTWTPGDSACTASIDFDDSLWHYVVGVKTGTTQIEIFVDGLQKGSDASIVETGTLANTGSLYIGIDSDGSSNSWDGVIDEVQVKRQAELPTQIWENYKSGRDHSVAKSVSSTDLSTSSKLPFYIAADRPGTYLQTSISETGFQDYEYEASNRGFWHLDNHTNTGSDSYYLKDSSGLLNNLTPTGTAVAPGKIGSGRYFDGVDSALACTDALCGGTSKLDYTGSGSWSFGAWVNLSSSLTYGGIISKWHDNGQNNRGYMIYYNSSCPCFSYNLSSDGITGDGGTSSITKPVANTWYLVVGVYDGATSKLYVNGVLEGSASFTAGIFNNAADFKLGCYSACSSGVNFRGIIDEPFVTTTALTAAQTRQMYEVGQRTHNVTIDFGATLDSGNLIADTNDLSFTVDATAYGATNKGDNLYKSDQMIVKENVNGTEYIAQGYVTAITASSGAVTVASWDAGSTFPSGGFTVAASVFKWQREFVDISGTTLTTDRDAVTRLMLRKTDIYPAANVWVDDIKYAGDYLTTSSGSSITSTAQRYAQYRAIFMSNGITAASASLTSATINYSTGVSMAILMRHGKYFNSSCSPAGEQPFWWAQ</sequence>
<dbReference type="Gene3D" id="2.60.120.200">
    <property type="match status" value="5"/>
</dbReference>
<evidence type="ECO:0000313" key="4">
    <source>
        <dbReference type="EMBL" id="OGY29830.1"/>
    </source>
</evidence>